<feature type="signal peptide" evidence="1">
    <location>
        <begin position="1"/>
        <end position="26"/>
    </location>
</feature>
<dbReference type="EMBL" id="VSRL01000236">
    <property type="protein sequence ID" value="NKE62279.1"/>
    <property type="molecule type" value="Genomic_DNA"/>
</dbReference>
<sequence>MRKRMLAVALASVAVAGFLTSGTASAAPDWEINYGVEGTRPSDVVCANQMDKAWVCYERDADRWWVRDNAQDGMSALVQWWNYRDGSLYRRGRCINSHGASTWAYCDKDYAETSKLNGIQGAWDRSSGAEPVFYEQVWGFQ</sequence>
<keyword evidence="1" id="KW-0732">Signal</keyword>
<organism evidence="2 3">
    <name type="scientific">Lentzea indica</name>
    <dbReference type="NCBI Taxonomy" id="2604800"/>
    <lineage>
        <taxon>Bacteria</taxon>
        <taxon>Bacillati</taxon>
        <taxon>Actinomycetota</taxon>
        <taxon>Actinomycetes</taxon>
        <taxon>Pseudonocardiales</taxon>
        <taxon>Pseudonocardiaceae</taxon>
        <taxon>Lentzea</taxon>
    </lineage>
</organism>
<reference evidence="2 3" key="1">
    <citation type="submission" date="2019-08" db="EMBL/GenBank/DDBJ databases">
        <title>Lentzea from Indian Himalayas.</title>
        <authorList>
            <person name="Mandal S."/>
            <person name="Mallick Gupta A."/>
            <person name="Maiti P.K."/>
            <person name="Sarkar J."/>
            <person name="Mandal S."/>
        </authorList>
    </citation>
    <scope>NUCLEOTIDE SEQUENCE [LARGE SCALE GENOMIC DNA]</scope>
    <source>
        <strain evidence="2 3">PSKA42</strain>
    </source>
</reference>
<evidence type="ECO:0000313" key="3">
    <source>
        <dbReference type="Proteomes" id="UP001515943"/>
    </source>
</evidence>
<dbReference type="RefSeq" id="WP_167978913.1">
    <property type="nucleotide sequence ID" value="NZ_VSRL01000236.1"/>
</dbReference>
<protein>
    <recommendedName>
        <fullName evidence="4">Peptidase inhibitor family I36</fullName>
    </recommendedName>
</protein>
<gene>
    <name evidence="2" type="ORF">FXN61_38270</name>
</gene>
<evidence type="ECO:0000256" key="1">
    <source>
        <dbReference type="SAM" id="SignalP"/>
    </source>
</evidence>
<evidence type="ECO:0008006" key="4">
    <source>
        <dbReference type="Google" id="ProtNLM"/>
    </source>
</evidence>
<accession>A0ABX1FTD9</accession>
<feature type="chain" id="PRO_5046364418" description="Peptidase inhibitor family I36" evidence="1">
    <location>
        <begin position="27"/>
        <end position="141"/>
    </location>
</feature>
<evidence type="ECO:0000313" key="2">
    <source>
        <dbReference type="EMBL" id="NKE62279.1"/>
    </source>
</evidence>
<dbReference type="Proteomes" id="UP001515943">
    <property type="component" value="Unassembled WGS sequence"/>
</dbReference>
<keyword evidence="3" id="KW-1185">Reference proteome</keyword>
<proteinExistence type="predicted"/>
<name>A0ABX1FTD9_9PSEU</name>
<comment type="caution">
    <text evidence="2">The sequence shown here is derived from an EMBL/GenBank/DDBJ whole genome shotgun (WGS) entry which is preliminary data.</text>
</comment>